<reference evidence="1 2" key="1">
    <citation type="journal article" date="2016" name="Front. Microbiol.">
        <title>Microevolution Analysis of Bacillus coahuilensis Unveils Differences in Phosphorus Acquisition Strategies and Their Regulation.</title>
        <authorList>
            <person name="Gomez-Lunar Z."/>
            <person name="Hernandez-Gonzalez I."/>
            <person name="Rodriguez-Torres M.D."/>
            <person name="Souza V."/>
            <person name="Olmedo-Alvarez G."/>
        </authorList>
    </citation>
    <scope>NUCLEOTIDE SEQUENCE [LARGE SCALE GENOMIC DNA]</scope>
    <source>
        <strain evidence="2">p1.1.43</strain>
    </source>
</reference>
<dbReference type="Gene3D" id="3.30.530.20">
    <property type="match status" value="1"/>
</dbReference>
<gene>
    <name evidence="1" type="ORF">Q75_04255</name>
</gene>
<comment type="caution">
    <text evidence="1">The sequence shown here is derived from an EMBL/GenBank/DDBJ whole genome shotgun (WGS) entry which is preliminary data.</text>
</comment>
<sequence>MIEWKEEVVIKQHIEKVWELFSEENKQRIMPKVESSKLVHEEPGMVGSKYVEKYREGKRVETYIVEVKGYEDLPHFKYKRISFVLAHAFEVDLSFQLEKISENETRFIYAGSNKGLNFVGKALMKLGGQKNNLKVVYEFLERVNNEALLEN</sequence>
<dbReference type="CDD" id="cd07812">
    <property type="entry name" value="SRPBCC"/>
    <property type="match status" value="1"/>
</dbReference>
<evidence type="ECO:0000313" key="2">
    <source>
        <dbReference type="Proteomes" id="UP000074108"/>
    </source>
</evidence>
<keyword evidence="2" id="KW-1185">Reference proteome</keyword>
<proteinExistence type="predicted"/>
<evidence type="ECO:0000313" key="1">
    <source>
        <dbReference type="EMBL" id="KUP07721.1"/>
    </source>
</evidence>
<protein>
    <recommendedName>
        <fullName evidence="3">SRPBCC family protein</fullName>
    </recommendedName>
</protein>
<dbReference type="SUPFAM" id="SSF55961">
    <property type="entry name" value="Bet v1-like"/>
    <property type="match status" value="1"/>
</dbReference>
<dbReference type="Proteomes" id="UP000074108">
    <property type="component" value="Unassembled WGS sequence"/>
</dbReference>
<dbReference type="STRING" id="1150625.Q75_04255"/>
<accession>A0A147KAJ2</accession>
<organism evidence="1 2">
    <name type="scientific">Bacillus coahuilensis p1.1.43</name>
    <dbReference type="NCBI Taxonomy" id="1150625"/>
    <lineage>
        <taxon>Bacteria</taxon>
        <taxon>Bacillati</taxon>
        <taxon>Bacillota</taxon>
        <taxon>Bacilli</taxon>
        <taxon>Bacillales</taxon>
        <taxon>Bacillaceae</taxon>
        <taxon>Bacillus</taxon>
    </lineage>
</organism>
<dbReference type="AlphaFoldDB" id="A0A147KAJ2"/>
<dbReference type="InterPro" id="IPR023393">
    <property type="entry name" value="START-like_dom_sf"/>
</dbReference>
<dbReference type="OrthoDB" id="2360771at2"/>
<dbReference type="RefSeq" id="WP_059350507.1">
    <property type="nucleotide sequence ID" value="NZ_LDYG01000020.1"/>
</dbReference>
<dbReference type="PATRIC" id="fig|1150625.3.peg.890"/>
<dbReference type="EMBL" id="LDYG01000020">
    <property type="protein sequence ID" value="KUP07721.1"/>
    <property type="molecule type" value="Genomic_DNA"/>
</dbReference>
<evidence type="ECO:0008006" key="3">
    <source>
        <dbReference type="Google" id="ProtNLM"/>
    </source>
</evidence>
<name>A0A147KAJ2_9BACI</name>